<evidence type="ECO:0000313" key="7">
    <source>
        <dbReference type="Proteomes" id="UP000464495"/>
    </source>
</evidence>
<dbReference type="Proteomes" id="UP000464495">
    <property type="component" value="Chromosome"/>
</dbReference>
<dbReference type="InterPro" id="IPR036271">
    <property type="entry name" value="Tet_transcr_reg_TetR-rel_C_sf"/>
</dbReference>
<dbReference type="GO" id="GO:0000976">
    <property type="term" value="F:transcription cis-regulatory region binding"/>
    <property type="evidence" value="ECO:0007669"/>
    <property type="project" value="TreeGrafter"/>
</dbReference>
<keyword evidence="3" id="KW-0804">Transcription</keyword>
<gene>
    <name evidence="6" type="ORF">GO499_04360</name>
</gene>
<dbReference type="SUPFAM" id="SSF48498">
    <property type="entry name" value="Tetracyclin repressor-like, C-terminal domain"/>
    <property type="match status" value="1"/>
</dbReference>
<dbReference type="InterPro" id="IPR009057">
    <property type="entry name" value="Homeodomain-like_sf"/>
</dbReference>
<proteinExistence type="predicted"/>
<dbReference type="InterPro" id="IPR001647">
    <property type="entry name" value="HTH_TetR"/>
</dbReference>
<name>A0A6P1T1R9_9RHOB</name>
<dbReference type="AlphaFoldDB" id="A0A6P1T1R9"/>
<organism evidence="6 7">
    <name type="scientific">Algicella marina</name>
    <dbReference type="NCBI Taxonomy" id="2683284"/>
    <lineage>
        <taxon>Bacteria</taxon>
        <taxon>Pseudomonadati</taxon>
        <taxon>Pseudomonadota</taxon>
        <taxon>Alphaproteobacteria</taxon>
        <taxon>Rhodobacterales</taxon>
        <taxon>Paracoccaceae</taxon>
        <taxon>Algicella</taxon>
    </lineage>
</organism>
<accession>A0A6P1T1R9</accession>
<keyword evidence="7" id="KW-1185">Reference proteome</keyword>
<evidence type="ECO:0000256" key="4">
    <source>
        <dbReference type="PROSITE-ProRule" id="PRU00335"/>
    </source>
</evidence>
<evidence type="ECO:0000256" key="1">
    <source>
        <dbReference type="ARBA" id="ARBA00023015"/>
    </source>
</evidence>
<dbReference type="Gene3D" id="1.10.357.10">
    <property type="entry name" value="Tetracycline Repressor, domain 2"/>
    <property type="match status" value="1"/>
</dbReference>
<dbReference type="SUPFAM" id="SSF46689">
    <property type="entry name" value="Homeodomain-like"/>
    <property type="match status" value="1"/>
</dbReference>
<evidence type="ECO:0000259" key="5">
    <source>
        <dbReference type="PROSITE" id="PS50977"/>
    </source>
</evidence>
<dbReference type="RefSeq" id="WP_161861041.1">
    <property type="nucleotide sequence ID" value="NZ_CP046620.1"/>
</dbReference>
<dbReference type="InterPro" id="IPR050109">
    <property type="entry name" value="HTH-type_TetR-like_transc_reg"/>
</dbReference>
<dbReference type="PROSITE" id="PS50977">
    <property type="entry name" value="HTH_TETR_2"/>
    <property type="match status" value="1"/>
</dbReference>
<keyword evidence="1" id="KW-0805">Transcription regulation</keyword>
<dbReference type="EMBL" id="CP046620">
    <property type="protein sequence ID" value="QHQ34472.1"/>
    <property type="molecule type" value="Genomic_DNA"/>
</dbReference>
<protein>
    <submittedName>
        <fullName evidence="6">TetR family transcriptional regulator</fullName>
    </submittedName>
</protein>
<evidence type="ECO:0000256" key="2">
    <source>
        <dbReference type="ARBA" id="ARBA00023125"/>
    </source>
</evidence>
<dbReference type="KEGG" id="amaq:GO499_04360"/>
<reference evidence="6 7" key="1">
    <citation type="submission" date="2019-12" db="EMBL/GenBank/DDBJ databases">
        <title>Complete genome sequence of Algicella marina strain 9Alg 56(T) isolated from the red alga Tichocarpus crinitus.</title>
        <authorList>
            <person name="Kim S.-G."/>
            <person name="Nedashkovskaya O.I."/>
        </authorList>
    </citation>
    <scope>NUCLEOTIDE SEQUENCE [LARGE SCALE GENOMIC DNA]</scope>
    <source>
        <strain evidence="6 7">9Alg 56</strain>
    </source>
</reference>
<sequence>MSSEISGTPAKILNAALTLLEQGGPVRMADIARAAGISRQALYLHYPNRADLLIAATRHLDEIKNIDDRLADSRGSESGLDRLAAYIDCWAAYIPEVYGVARALMAMKDTDAEAATAWAGRMQAFREGCEAAIRALAEDDTLAPDHSIREATDILWTMLSIRTWEHFRQDCGWSQERYAETMQTMARTLLTTAPASA</sequence>
<feature type="DNA-binding region" description="H-T-H motif" evidence="4">
    <location>
        <begin position="27"/>
        <end position="46"/>
    </location>
</feature>
<keyword evidence="2 4" id="KW-0238">DNA-binding</keyword>
<dbReference type="Pfam" id="PF00440">
    <property type="entry name" value="TetR_N"/>
    <property type="match status" value="1"/>
</dbReference>
<dbReference type="PANTHER" id="PTHR30055:SF240">
    <property type="entry name" value="HTH-TYPE TRANSCRIPTIONAL REGULATOR ACRR"/>
    <property type="match status" value="1"/>
</dbReference>
<evidence type="ECO:0000313" key="6">
    <source>
        <dbReference type="EMBL" id="QHQ34472.1"/>
    </source>
</evidence>
<dbReference type="GO" id="GO:0003700">
    <property type="term" value="F:DNA-binding transcription factor activity"/>
    <property type="evidence" value="ECO:0007669"/>
    <property type="project" value="TreeGrafter"/>
</dbReference>
<dbReference type="PANTHER" id="PTHR30055">
    <property type="entry name" value="HTH-TYPE TRANSCRIPTIONAL REGULATOR RUTR"/>
    <property type="match status" value="1"/>
</dbReference>
<evidence type="ECO:0000256" key="3">
    <source>
        <dbReference type="ARBA" id="ARBA00023163"/>
    </source>
</evidence>
<feature type="domain" description="HTH tetR-type" evidence="5">
    <location>
        <begin position="6"/>
        <end position="64"/>
    </location>
</feature>